<keyword evidence="2" id="KW-1185">Reference proteome</keyword>
<proteinExistence type="predicted"/>
<accession>A0A443I4U7</accession>
<reference evidence="1 2" key="1">
    <citation type="journal article" date="2018" name="Front. Microbiol.">
        <title>Genomic and genetic insights into a cosmopolitan fungus, Paecilomyces variotii (Eurotiales).</title>
        <authorList>
            <person name="Urquhart A.S."/>
            <person name="Mondo S.J."/>
            <person name="Makela M.R."/>
            <person name="Hane J.K."/>
            <person name="Wiebenga A."/>
            <person name="He G."/>
            <person name="Mihaltcheva S."/>
            <person name="Pangilinan J."/>
            <person name="Lipzen A."/>
            <person name="Barry K."/>
            <person name="de Vries R.P."/>
            <person name="Grigoriev I.V."/>
            <person name="Idnurm A."/>
        </authorList>
    </citation>
    <scope>NUCLEOTIDE SEQUENCE [LARGE SCALE GENOMIC DNA]</scope>
    <source>
        <strain evidence="1 2">CBS 101075</strain>
    </source>
</reference>
<dbReference type="Proteomes" id="UP000283841">
    <property type="component" value="Unassembled WGS sequence"/>
</dbReference>
<dbReference type="RefSeq" id="XP_028488729.1">
    <property type="nucleotide sequence ID" value="XM_028625027.1"/>
</dbReference>
<dbReference type="AlphaFoldDB" id="A0A443I4U7"/>
<comment type="caution">
    <text evidence="1">The sequence shown here is derived from an EMBL/GenBank/DDBJ whole genome shotgun (WGS) entry which is preliminary data.</text>
</comment>
<dbReference type="GeneID" id="39594304"/>
<dbReference type="EMBL" id="RCNU01000001">
    <property type="protein sequence ID" value="RWQ99084.1"/>
    <property type="molecule type" value="Genomic_DNA"/>
</dbReference>
<protein>
    <recommendedName>
        <fullName evidence="3">F-box domain-containing protein</fullName>
    </recommendedName>
</protein>
<gene>
    <name evidence="1" type="ORF">C8Q69DRAFT_10255</name>
</gene>
<name>A0A443I4U7_BYSSP</name>
<evidence type="ECO:0000313" key="1">
    <source>
        <dbReference type="EMBL" id="RWQ99084.1"/>
    </source>
</evidence>
<sequence>MDPFNRLPWFALRYLLSHLPDLPTLHTLSIASPTIATFLQEDNSFSEIVENIISNPTREKGLYQPVRTIIRTLTLIWWRKHTYHSSEDDDHHHHHQNPLTRSYTELIRSLIHNPDYKPKYPFGCMRPLPRYIPYVILYRLLEFSTKIRRITHAFFHAMIKNCMDLTTLEHLPRGKRYHCDEIGLDRSKRPVGKPFKPYDLGAPTWFEEQRILYAVLRVVLFFELRDAIGSVPGFFSEMGVGACWVSPGANNILKFWKSEVINDMILVEQLRTSISWLATEAGGRDKIESWMLSSSSSSSSVSLPDNLSYCCPKFRPVKEQRWTSFGKNAIWLLYPRGYDCISDCGRSPNSPLRGVDSSYYRRFGVVFWDSARLNALGLVGRRRNVEAMWFAWSSVLNESDWELLGRYR</sequence>
<evidence type="ECO:0000313" key="2">
    <source>
        <dbReference type="Proteomes" id="UP000283841"/>
    </source>
</evidence>
<evidence type="ECO:0008006" key="3">
    <source>
        <dbReference type="Google" id="ProtNLM"/>
    </source>
</evidence>
<dbReference type="VEuPathDB" id="FungiDB:C8Q69DRAFT_10255"/>
<dbReference type="STRING" id="264951.A0A443I4U7"/>
<organism evidence="1 2">
    <name type="scientific">Byssochlamys spectabilis</name>
    <name type="common">Paecilomyces variotii</name>
    <dbReference type="NCBI Taxonomy" id="264951"/>
    <lineage>
        <taxon>Eukaryota</taxon>
        <taxon>Fungi</taxon>
        <taxon>Dikarya</taxon>
        <taxon>Ascomycota</taxon>
        <taxon>Pezizomycotina</taxon>
        <taxon>Eurotiomycetes</taxon>
        <taxon>Eurotiomycetidae</taxon>
        <taxon>Eurotiales</taxon>
        <taxon>Thermoascaceae</taxon>
        <taxon>Paecilomyces</taxon>
    </lineage>
</organism>